<evidence type="ECO:0000256" key="1">
    <source>
        <dbReference type="ARBA" id="ARBA00022801"/>
    </source>
</evidence>
<evidence type="ECO:0000313" key="7">
    <source>
        <dbReference type="Proteomes" id="UP001301769"/>
    </source>
</evidence>
<protein>
    <recommendedName>
        <fullName evidence="4">Putative phospholipase</fullName>
        <ecNumber evidence="4">3.1.1.47</ecNumber>
    </recommendedName>
</protein>
<dbReference type="AlphaFoldDB" id="A0AAN6YJG4"/>
<evidence type="ECO:0000256" key="3">
    <source>
        <dbReference type="ARBA" id="ARBA00023098"/>
    </source>
</evidence>
<dbReference type="GO" id="GO:0003847">
    <property type="term" value="F:1-alkyl-2-acetylglycerophosphocholine esterase activity"/>
    <property type="evidence" value="ECO:0007669"/>
    <property type="project" value="UniProtKB-UniRule"/>
</dbReference>
<dbReference type="InterPro" id="IPR029058">
    <property type="entry name" value="AB_hydrolase_fold"/>
</dbReference>
<evidence type="ECO:0000256" key="4">
    <source>
        <dbReference type="PIRNR" id="PIRNR018169"/>
    </source>
</evidence>
<comment type="catalytic activity">
    <reaction evidence="4">
        <text>a 1-O-alkyl-2-acetyl-sn-glycero-3-phosphocholine + H2O = a 1-O-alkyl-sn-glycero-3-phosphocholine + acetate + H(+)</text>
        <dbReference type="Rhea" id="RHEA:17777"/>
        <dbReference type="ChEBI" id="CHEBI:15377"/>
        <dbReference type="ChEBI" id="CHEBI:15378"/>
        <dbReference type="ChEBI" id="CHEBI:30089"/>
        <dbReference type="ChEBI" id="CHEBI:30909"/>
        <dbReference type="ChEBI" id="CHEBI:36707"/>
        <dbReference type="EC" id="3.1.1.47"/>
    </reaction>
</comment>
<comment type="caution">
    <text evidence="6">The sequence shown here is derived from an EMBL/GenBank/DDBJ whole genome shotgun (WGS) entry which is preliminary data.</text>
</comment>
<dbReference type="PANTHER" id="PTHR10272:SF7">
    <property type="entry name" value="PHOSPHOLIPASE-RELATED"/>
    <property type="match status" value="1"/>
</dbReference>
<dbReference type="EC" id="3.1.1.47" evidence="4"/>
<proteinExistence type="inferred from homology"/>
<reference evidence="6" key="2">
    <citation type="submission" date="2023-05" db="EMBL/GenBank/DDBJ databases">
        <authorList>
            <consortium name="Lawrence Berkeley National Laboratory"/>
            <person name="Steindorff A."/>
            <person name="Hensen N."/>
            <person name="Bonometti L."/>
            <person name="Westerberg I."/>
            <person name="Brannstrom I.O."/>
            <person name="Guillou S."/>
            <person name="Cros-Aarteil S."/>
            <person name="Calhoun S."/>
            <person name="Haridas S."/>
            <person name="Kuo A."/>
            <person name="Mondo S."/>
            <person name="Pangilinan J."/>
            <person name="Riley R."/>
            <person name="Labutti K."/>
            <person name="Andreopoulos B."/>
            <person name="Lipzen A."/>
            <person name="Chen C."/>
            <person name="Yanf M."/>
            <person name="Daum C."/>
            <person name="Ng V."/>
            <person name="Clum A."/>
            <person name="Ohm R."/>
            <person name="Martin F."/>
            <person name="Silar P."/>
            <person name="Natvig D."/>
            <person name="Lalanne C."/>
            <person name="Gautier V."/>
            <person name="Ament-Velasquez S.L."/>
            <person name="Kruys A."/>
            <person name="Hutchinson M.I."/>
            <person name="Powell A.J."/>
            <person name="Barry K."/>
            <person name="Miller A.N."/>
            <person name="Grigoriev I.V."/>
            <person name="Debuchy R."/>
            <person name="Gladieux P."/>
            <person name="Thoren M.H."/>
            <person name="Johannesson H."/>
        </authorList>
    </citation>
    <scope>NUCLEOTIDE SEQUENCE</scope>
    <source>
        <strain evidence="6">PSN293</strain>
    </source>
</reference>
<evidence type="ECO:0000256" key="2">
    <source>
        <dbReference type="ARBA" id="ARBA00022963"/>
    </source>
</evidence>
<accession>A0AAN6YJG4</accession>
<organism evidence="6 7">
    <name type="scientific">Rhypophila decipiens</name>
    <dbReference type="NCBI Taxonomy" id="261697"/>
    <lineage>
        <taxon>Eukaryota</taxon>
        <taxon>Fungi</taxon>
        <taxon>Dikarya</taxon>
        <taxon>Ascomycota</taxon>
        <taxon>Pezizomycotina</taxon>
        <taxon>Sordariomycetes</taxon>
        <taxon>Sordariomycetidae</taxon>
        <taxon>Sordariales</taxon>
        <taxon>Naviculisporaceae</taxon>
        <taxon>Rhypophila</taxon>
    </lineage>
</organism>
<dbReference type="PANTHER" id="PTHR10272">
    <property type="entry name" value="PLATELET-ACTIVATING FACTOR ACETYLHYDROLASE"/>
    <property type="match status" value="1"/>
</dbReference>
<reference evidence="6" key="1">
    <citation type="journal article" date="2023" name="Mol. Phylogenet. Evol.">
        <title>Genome-scale phylogeny and comparative genomics of the fungal order Sordariales.</title>
        <authorList>
            <person name="Hensen N."/>
            <person name="Bonometti L."/>
            <person name="Westerberg I."/>
            <person name="Brannstrom I.O."/>
            <person name="Guillou S."/>
            <person name="Cros-Aarteil S."/>
            <person name="Calhoun S."/>
            <person name="Haridas S."/>
            <person name="Kuo A."/>
            <person name="Mondo S."/>
            <person name="Pangilinan J."/>
            <person name="Riley R."/>
            <person name="LaButti K."/>
            <person name="Andreopoulos B."/>
            <person name="Lipzen A."/>
            <person name="Chen C."/>
            <person name="Yan M."/>
            <person name="Daum C."/>
            <person name="Ng V."/>
            <person name="Clum A."/>
            <person name="Steindorff A."/>
            <person name="Ohm R.A."/>
            <person name="Martin F."/>
            <person name="Silar P."/>
            <person name="Natvig D.O."/>
            <person name="Lalanne C."/>
            <person name="Gautier V."/>
            <person name="Ament-Velasquez S.L."/>
            <person name="Kruys A."/>
            <person name="Hutchinson M.I."/>
            <person name="Powell A.J."/>
            <person name="Barry K."/>
            <person name="Miller A.N."/>
            <person name="Grigoriev I.V."/>
            <person name="Debuchy R."/>
            <person name="Gladieux P."/>
            <person name="Hiltunen Thoren M."/>
            <person name="Johannesson H."/>
        </authorList>
    </citation>
    <scope>NUCLEOTIDE SEQUENCE</scope>
    <source>
        <strain evidence="6">PSN293</strain>
    </source>
</reference>
<dbReference type="SUPFAM" id="SSF53474">
    <property type="entry name" value="alpha/beta-Hydrolases"/>
    <property type="match status" value="1"/>
</dbReference>
<dbReference type="EMBL" id="MU858049">
    <property type="protein sequence ID" value="KAK4219181.1"/>
    <property type="molecule type" value="Genomic_DNA"/>
</dbReference>
<gene>
    <name evidence="6" type="ORF">QBC37DRAFT_368183</name>
</gene>
<keyword evidence="2 4" id="KW-0442">Lipid degradation</keyword>
<keyword evidence="3 4" id="KW-0443">Lipid metabolism</keyword>
<dbReference type="Proteomes" id="UP001301769">
    <property type="component" value="Unassembled WGS sequence"/>
</dbReference>
<keyword evidence="7" id="KW-1185">Reference proteome</keyword>
<keyword evidence="5" id="KW-1133">Transmembrane helix</keyword>
<dbReference type="GO" id="GO:0016042">
    <property type="term" value="P:lipid catabolic process"/>
    <property type="evidence" value="ECO:0007669"/>
    <property type="project" value="UniProtKB-KW"/>
</dbReference>
<name>A0AAN6YJG4_9PEZI</name>
<evidence type="ECO:0000313" key="6">
    <source>
        <dbReference type="EMBL" id="KAK4219181.1"/>
    </source>
</evidence>
<dbReference type="Pfam" id="PF03403">
    <property type="entry name" value="PAF-AH_p_II"/>
    <property type="match status" value="1"/>
</dbReference>
<feature type="transmembrane region" description="Helical" evidence="5">
    <location>
        <begin position="584"/>
        <end position="617"/>
    </location>
</feature>
<comment type="similarity">
    <text evidence="4">Belongs to the serine esterase family.</text>
</comment>
<keyword evidence="5" id="KW-0812">Transmembrane</keyword>
<keyword evidence="1 4" id="KW-0378">Hydrolase</keyword>
<evidence type="ECO:0000256" key="5">
    <source>
        <dbReference type="SAM" id="Phobius"/>
    </source>
</evidence>
<dbReference type="InterPro" id="IPR016715">
    <property type="entry name" value="PAF_acetylhydro_eukaryote"/>
</dbReference>
<keyword evidence="5" id="KW-0472">Membrane</keyword>
<dbReference type="Gene3D" id="3.40.50.1820">
    <property type="entry name" value="alpha/beta hydrolase"/>
    <property type="match status" value="1"/>
</dbReference>
<dbReference type="PIRSF" id="PIRSF018169">
    <property type="entry name" value="PAF_acetylhydrolase"/>
    <property type="match status" value="1"/>
</dbReference>
<sequence length="623" mass="68749">MDPLFDRLSPVPSFPAYTGPYKVGTIDVELPISRLTSPSPAPEGAEDIHTVLFRVYYPAISSSDDRPITWLPAPQRLHLNFYTQFLGLGPLAAELFSFLPRYLHYITIPVHKNADLLPPPAGSESRRWPTIIFSHGLGGSRNAYSHLAGSLASHGVVVICPEHRDGTAIVSLVRNPESTLFLKLPSKVFPCIRIPHSDSPEIWAARDKQMRIRLWELGLIHEAILAVDRGDFHILHFNMNETTPGTALSQFRGKLDIQEPGKIIFGGHSFGAATVIQLLKSTYYVDRPQVSDMAAPFFTPSKDSAIRRQITEKTPSFLLDTWCFPLLSTAAKPLADLPLPVYDHSKPSSAPGGKAILAVGSEGFFKWKKHLHYTARFLSADPTEKTVSAESFVIKGSEEENKDGAEQRQLSEPHFFYVKDSAHLGQSDFGLLFPWLTKKVFQGKNPERVMRLNVRAVLQFLRENSVSSLAKTGPKDLVEGGAPTPEGEKAAVVRDDKAILAKDNNAVEAWVPIKVVGLGGEAGPDEIEFVAGTVSKAEAEKSEEDEKKMQAEMEPGFKDDKGEKGIKGLDDIIEDAPHFEPSPVLMGLMSFFILFKLFGGLYLLSSLVLAFATVLPFSVTLRW</sequence>